<feature type="coiled-coil region" evidence="1">
    <location>
        <begin position="300"/>
        <end position="341"/>
    </location>
</feature>
<dbReference type="EMBL" id="CAJPWZ010000285">
    <property type="protein sequence ID" value="CAG2189126.1"/>
    <property type="molecule type" value="Genomic_DNA"/>
</dbReference>
<gene>
    <name evidence="2" type="ORF">MEDL_4555</name>
</gene>
<organism evidence="2 3">
    <name type="scientific">Mytilus edulis</name>
    <name type="common">Blue mussel</name>
    <dbReference type="NCBI Taxonomy" id="6550"/>
    <lineage>
        <taxon>Eukaryota</taxon>
        <taxon>Metazoa</taxon>
        <taxon>Spiralia</taxon>
        <taxon>Lophotrochozoa</taxon>
        <taxon>Mollusca</taxon>
        <taxon>Bivalvia</taxon>
        <taxon>Autobranchia</taxon>
        <taxon>Pteriomorphia</taxon>
        <taxon>Mytilida</taxon>
        <taxon>Mytiloidea</taxon>
        <taxon>Mytilidae</taxon>
        <taxon>Mytilinae</taxon>
        <taxon>Mytilus</taxon>
    </lineage>
</organism>
<dbReference type="Gene3D" id="2.120.10.30">
    <property type="entry name" value="TolB, C-terminal domain"/>
    <property type="match status" value="1"/>
</dbReference>
<evidence type="ECO:0000313" key="3">
    <source>
        <dbReference type="Proteomes" id="UP000683360"/>
    </source>
</evidence>
<name>A0A8S3PZ97_MYTED</name>
<dbReference type="InterPro" id="IPR011042">
    <property type="entry name" value="6-blade_b-propeller_TolB-like"/>
</dbReference>
<dbReference type="Gene3D" id="3.30.160.60">
    <property type="entry name" value="Classic Zinc Finger"/>
    <property type="match status" value="1"/>
</dbReference>
<dbReference type="CDD" id="cd19776">
    <property type="entry name" value="Bbox2_TRIM25_C-IV"/>
    <property type="match status" value="1"/>
</dbReference>
<dbReference type="AlphaFoldDB" id="A0A8S3PZ97"/>
<dbReference type="Proteomes" id="UP000683360">
    <property type="component" value="Unassembled WGS sequence"/>
</dbReference>
<protein>
    <recommendedName>
        <fullName evidence="4">B box-type domain-containing protein</fullName>
    </recommendedName>
</protein>
<sequence length="670" mass="75918">MKNGSKTSESTKKTFDFLKENLHDTLVKYDTPFRKALTVDLKIASTLWKLATNCEYRTVSHLFGIARSTACSVFHDVVTSINETLAPRFIRNPTTEKFKDIIDGFQNKWGFPNTIEIKRENMASSGRDFCTLCYDNDGSFTEAVTWCTKCEVLLCTGCEKHHTKSRTSKDHKTMSTKDYRKLPKFMLEISSQCRDHRKKFELYCSFHDCPCCVTCITDTHKKCQDLKPLSDILKQVKSSASVQLCEKDLKNVKENLEEIIKKILSRIDTNKNQKTKAAEQIRSMRKSIDDFLNKLEQEIIGDLESKHAQLRSKMNFLLQQVTQQANEINQLQNEFSKMTQSATELQMFIGLREIETTTSKVAKYIDELKSGDIFEEKNLEVRISSALQSILQDVKSFGDININTSQSTLRIKPGRKNEAQNLVPTVPRIEKIKPSMLRTLKIPEDMKYMGLNVCRILPDGKYLTLHHKSCTSYVLLLFDKDGIFERKVITFTEYIHDACFVKNNTVAVTLGSENQTVLVDIEKNTVIQTINLSHSCCGVASDGHILVISNAEKSTIVNLNDVSQTVLEEVGAKGISLFGGNIYATVFSDNKVCCYKETGEPLWIFQHHDIDSPEGIAVDKHGFVYIISRGIDSIVVVSPDGKTCKTILSEADGINFPVAIDIHREKGIRR</sequence>
<keyword evidence="1" id="KW-0175">Coiled coil</keyword>
<dbReference type="PANTHER" id="PTHR25462">
    <property type="entry name" value="BONUS, ISOFORM C-RELATED"/>
    <property type="match status" value="1"/>
</dbReference>
<dbReference type="CDD" id="cd19757">
    <property type="entry name" value="Bbox1"/>
    <property type="match status" value="1"/>
</dbReference>
<evidence type="ECO:0000256" key="1">
    <source>
        <dbReference type="SAM" id="Coils"/>
    </source>
</evidence>
<dbReference type="SUPFAM" id="SSF101898">
    <property type="entry name" value="NHL repeat"/>
    <property type="match status" value="1"/>
</dbReference>
<dbReference type="Pfam" id="PF22586">
    <property type="entry name" value="ANCHR-like_BBOX"/>
    <property type="match status" value="1"/>
</dbReference>
<dbReference type="InterPro" id="IPR047153">
    <property type="entry name" value="TRIM45/56/19-like"/>
</dbReference>
<accession>A0A8S3PZ97</accession>
<evidence type="ECO:0008006" key="4">
    <source>
        <dbReference type="Google" id="ProtNLM"/>
    </source>
</evidence>
<reference evidence="2" key="1">
    <citation type="submission" date="2021-03" db="EMBL/GenBank/DDBJ databases">
        <authorList>
            <person name="Bekaert M."/>
        </authorList>
    </citation>
    <scope>NUCLEOTIDE SEQUENCE</scope>
</reference>
<feature type="coiled-coil region" evidence="1">
    <location>
        <begin position="242"/>
        <end position="273"/>
    </location>
</feature>
<dbReference type="PANTHER" id="PTHR25462:SF306">
    <property type="entry name" value="TRIPARTITE MOTIF CONTAINING 9"/>
    <property type="match status" value="1"/>
</dbReference>
<dbReference type="GO" id="GO:0061630">
    <property type="term" value="F:ubiquitin protein ligase activity"/>
    <property type="evidence" value="ECO:0007669"/>
    <property type="project" value="TreeGrafter"/>
</dbReference>
<dbReference type="OrthoDB" id="6079201at2759"/>
<keyword evidence="3" id="KW-1185">Reference proteome</keyword>
<evidence type="ECO:0000313" key="2">
    <source>
        <dbReference type="EMBL" id="CAG2189126.1"/>
    </source>
</evidence>
<comment type="caution">
    <text evidence="2">The sequence shown here is derived from an EMBL/GenBank/DDBJ whole genome shotgun (WGS) entry which is preliminary data.</text>
</comment>
<proteinExistence type="predicted"/>